<accession>A0AAE3EEU8</accession>
<dbReference type="PANTHER" id="PTHR32309:SF13">
    <property type="entry name" value="FERRIC ENTEROBACTIN TRANSPORT PROTEIN FEPE"/>
    <property type="match status" value="1"/>
</dbReference>
<name>A0AAE3EEU8_9SPIR</name>
<sequence>MNEQETLSSPEDEIDLIDLVSVLLKRKWLIIGITGLSMIGALLFAVGSLLLPPETSYLPNEYTPKAHMMINDSSSSGGGMASMLASSGLGGLASLAGVNVASGSTYSALAVYLAGTNSFLDSVVDRFNLIERYKIEKSPRAESRKALKEKLSASMDDEAGVFTISFTDIDPAFAQEVVNYSVQYMEERFTEMGLDKNKLQKENLEANIQNTYNEILKLEAESQKLDRAAGMGQYTANGSSMVLEATRIKRELSAQEQVYTQLKTQYELLKVQMASESPVFQVLEYAEVPDQKSGPSRGMLCIIITFAAFFGSVFLVFVLNAWDNIKKDPLAMAKLSGGGSK</sequence>
<dbReference type="GO" id="GO:0005886">
    <property type="term" value="C:plasma membrane"/>
    <property type="evidence" value="ECO:0007669"/>
    <property type="project" value="UniProtKB-SubCell"/>
</dbReference>
<dbReference type="Proteomes" id="UP001198163">
    <property type="component" value="Unassembled WGS sequence"/>
</dbReference>
<proteinExistence type="predicted"/>
<evidence type="ECO:0000256" key="7">
    <source>
        <dbReference type="SAM" id="Phobius"/>
    </source>
</evidence>
<dbReference type="EMBL" id="JAINWA010000001">
    <property type="protein sequence ID" value="MCD1653154.1"/>
    <property type="molecule type" value="Genomic_DNA"/>
</dbReference>
<organism evidence="10 11">
    <name type="scientific">Teretinema zuelzerae</name>
    <dbReference type="NCBI Taxonomy" id="156"/>
    <lineage>
        <taxon>Bacteria</taxon>
        <taxon>Pseudomonadati</taxon>
        <taxon>Spirochaetota</taxon>
        <taxon>Spirochaetia</taxon>
        <taxon>Spirochaetales</taxon>
        <taxon>Treponemataceae</taxon>
        <taxon>Teretinema</taxon>
    </lineage>
</organism>
<keyword evidence="6" id="KW-0175">Coiled coil</keyword>
<feature type="transmembrane region" description="Helical" evidence="7">
    <location>
        <begin position="28"/>
        <end position="51"/>
    </location>
</feature>
<evidence type="ECO:0000259" key="9">
    <source>
        <dbReference type="Pfam" id="PF13807"/>
    </source>
</evidence>
<keyword evidence="3 7" id="KW-0812">Transmembrane</keyword>
<evidence type="ECO:0000256" key="5">
    <source>
        <dbReference type="ARBA" id="ARBA00023136"/>
    </source>
</evidence>
<evidence type="ECO:0000313" key="10">
    <source>
        <dbReference type="EMBL" id="MCD1653154.1"/>
    </source>
</evidence>
<feature type="domain" description="Tyrosine-protein kinase G-rich" evidence="9">
    <location>
        <begin position="245"/>
        <end position="319"/>
    </location>
</feature>
<dbReference type="Pfam" id="PF13807">
    <property type="entry name" value="GNVR"/>
    <property type="match status" value="1"/>
</dbReference>
<dbReference type="InterPro" id="IPR032807">
    <property type="entry name" value="GNVR"/>
</dbReference>
<protein>
    <submittedName>
        <fullName evidence="10">Lipopolysaccharide biosynthesis protein</fullName>
    </submittedName>
</protein>
<dbReference type="PANTHER" id="PTHR32309">
    <property type="entry name" value="TYROSINE-PROTEIN KINASE"/>
    <property type="match status" value="1"/>
</dbReference>
<dbReference type="GO" id="GO:0004713">
    <property type="term" value="F:protein tyrosine kinase activity"/>
    <property type="evidence" value="ECO:0007669"/>
    <property type="project" value="TreeGrafter"/>
</dbReference>
<evidence type="ECO:0000256" key="6">
    <source>
        <dbReference type="SAM" id="Coils"/>
    </source>
</evidence>
<keyword evidence="2" id="KW-1003">Cell membrane</keyword>
<evidence type="ECO:0000256" key="2">
    <source>
        <dbReference type="ARBA" id="ARBA00022475"/>
    </source>
</evidence>
<comment type="subcellular location">
    <subcellularLocation>
        <location evidence="1">Cell membrane</location>
        <topology evidence="1">Multi-pass membrane protein</topology>
    </subcellularLocation>
</comment>
<evidence type="ECO:0000313" key="11">
    <source>
        <dbReference type="Proteomes" id="UP001198163"/>
    </source>
</evidence>
<dbReference type="InterPro" id="IPR050445">
    <property type="entry name" value="Bact_polysacc_biosynth/exp"/>
</dbReference>
<keyword evidence="4 7" id="KW-1133">Transmembrane helix</keyword>
<evidence type="ECO:0000256" key="4">
    <source>
        <dbReference type="ARBA" id="ARBA00022989"/>
    </source>
</evidence>
<evidence type="ECO:0000256" key="1">
    <source>
        <dbReference type="ARBA" id="ARBA00004651"/>
    </source>
</evidence>
<dbReference type="AlphaFoldDB" id="A0AAE3EEU8"/>
<dbReference type="Pfam" id="PF02706">
    <property type="entry name" value="Wzz"/>
    <property type="match status" value="1"/>
</dbReference>
<keyword evidence="5 7" id="KW-0472">Membrane</keyword>
<feature type="coiled-coil region" evidence="6">
    <location>
        <begin position="194"/>
        <end position="265"/>
    </location>
</feature>
<keyword evidence="11" id="KW-1185">Reference proteome</keyword>
<evidence type="ECO:0000256" key="3">
    <source>
        <dbReference type="ARBA" id="ARBA00022692"/>
    </source>
</evidence>
<comment type="caution">
    <text evidence="10">The sequence shown here is derived from an EMBL/GenBank/DDBJ whole genome shotgun (WGS) entry which is preliminary data.</text>
</comment>
<dbReference type="InterPro" id="IPR003856">
    <property type="entry name" value="LPS_length_determ_N"/>
</dbReference>
<feature type="domain" description="Polysaccharide chain length determinant N-terminal" evidence="8">
    <location>
        <begin position="12"/>
        <end position="45"/>
    </location>
</feature>
<dbReference type="RefSeq" id="WP_230752054.1">
    <property type="nucleotide sequence ID" value="NZ_JAINWA010000001.1"/>
</dbReference>
<evidence type="ECO:0000259" key="8">
    <source>
        <dbReference type="Pfam" id="PF02706"/>
    </source>
</evidence>
<feature type="transmembrane region" description="Helical" evidence="7">
    <location>
        <begin position="300"/>
        <end position="322"/>
    </location>
</feature>
<reference evidence="10" key="1">
    <citation type="submission" date="2021-08" db="EMBL/GenBank/DDBJ databases">
        <title>Comparative analyses of Brucepasteria parasyntrophica and Teretinema zuelzerae.</title>
        <authorList>
            <person name="Song Y."/>
            <person name="Brune A."/>
        </authorList>
    </citation>
    <scope>NUCLEOTIDE SEQUENCE</scope>
    <source>
        <strain evidence="10">DSM 1903</strain>
    </source>
</reference>
<gene>
    <name evidence="10" type="ORF">K7J14_00315</name>
</gene>